<gene>
    <name evidence="1" type="ORF">MUK42_05887</name>
</gene>
<name>A0A9E7JR34_9LILI</name>
<evidence type="ECO:0000313" key="1">
    <source>
        <dbReference type="EMBL" id="URD90328.1"/>
    </source>
</evidence>
<dbReference type="Proteomes" id="UP001055439">
    <property type="component" value="Chromosome 2"/>
</dbReference>
<dbReference type="Gene3D" id="1.20.960.40">
    <property type="match status" value="1"/>
</dbReference>
<protein>
    <submittedName>
        <fullName evidence="1">Tonneau 1b</fullName>
    </submittedName>
</protein>
<proteinExistence type="predicted"/>
<sequence length="94" mass="10654">MDDIVKVVLLAGRLLTALICEYLDWAGLGHTLKVYLPECNLPKDFWKEELKDFSNKNQYDSNKNGDSGPLLLEVLEGYLKIRGLVPLCDFCSFS</sequence>
<dbReference type="PROSITE" id="PS50896">
    <property type="entry name" value="LISH"/>
    <property type="match status" value="1"/>
</dbReference>
<dbReference type="OrthoDB" id="1681620at2759"/>
<keyword evidence="2" id="KW-1185">Reference proteome</keyword>
<reference evidence="1" key="1">
    <citation type="submission" date="2022-05" db="EMBL/GenBank/DDBJ databases">
        <title>The Musa troglodytarum L. genome provides insights into the mechanism of non-climacteric behaviour and enrichment of carotenoids.</title>
        <authorList>
            <person name="Wang J."/>
        </authorList>
    </citation>
    <scope>NUCLEOTIDE SEQUENCE</scope>
    <source>
        <tissue evidence="1">Leaf</tissue>
    </source>
</reference>
<evidence type="ECO:0000313" key="2">
    <source>
        <dbReference type="Proteomes" id="UP001055439"/>
    </source>
</evidence>
<accession>A0A9E7JR34</accession>
<dbReference type="Pfam" id="PF16045">
    <property type="entry name" value="LisH_2"/>
    <property type="match status" value="1"/>
</dbReference>
<dbReference type="AlphaFoldDB" id="A0A9E7JR34"/>
<dbReference type="InterPro" id="IPR006594">
    <property type="entry name" value="LisH"/>
</dbReference>
<dbReference type="EMBL" id="CP097504">
    <property type="protein sequence ID" value="URD90328.1"/>
    <property type="molecule type" value="Genomic_DNA"/>
</dbReference>
<organism evidence="1 2">
    <name type="scientific">Musa troglodytarum</name>
    <name type="common">fe'i banana</name>
    <dbReference type="NCBI Taxonomy" id="320322"/>
    <lineage>
        <taxon>Eukaryota</taxon>
        <taxon>Viridiplantae</taxon>
        <taxon>Streptophyta</taxon>
        <taxon>Embryophyta</taxon>
        <taxon>Tracheophyta</taxon>
        <taxon>Spermatophyta</taxon>
        <taxon>Magnoliopsida</taxon>
        <taxon>Liliopsida</taxon>
        <taxon>Zingiberales</taxon>
        <taxon>Musaceae</taxon>
        <taxon>Musa</taxon>
    </lineage>
</organism>